<dbReference type="SMART" id="SM00292">
    <property type="entry name" value="BRCT"/>
    <property type="match status" value="2"/>
</dbReference>
<dbReference type="GO" id="GO:0006270">
    <property type="term" value="P:DNA replication initiation"/>
    <property type="evidence" value="ECO:0007669"/>
    <property type="project" value="TreeGrafter"/>
</dbReference>
<dbReference type="SUPFAM" id="SSF52113">
    <property type="entry name" value="BRCT domain"/>
    <property type="match status" value="2"/>
</dbReference>
<evidence type="ECO:0000256" key="1">
    <source>
        <dbReference type="ARBA" id="ARBA00022737"/>
    </source>
</evidence>
<feature type="domain" description="BRCT" evidence="3">
    <location>
        <begin position="13"/>
        <end position="100"/>
    </location>
</feature>
<dbReference type="InterPro" id="IPR036420">
    <property type="entry name" value="BRCT_dom_sf"/>
</dbReference>
<feature type="compositionally biased region" description="Pro residues" evidence="2">
    <location>
        <begin position="358"/>
        <end position="374"/>
    </location>
</feature>
<dbReference type="GO" id="GO:0033314">
    <property type="term" value="P:mitotic DNA replication checkpoint signaling"/>
    <property type="evidence" value="ECO:0007669"/>
    <property type="project" value="TreeGrafter"/>
</dbReference>
<keyword evidence="1" id="KW-0677">Repeat</keyword>
<evidence type="ECO:0000313" key="4">
    <source>
        <dbReference type="EMBL" id="RZC18413.1"/>
    </source>
</evidence>
<dbReference type="EMBL" id="QDEB01104198">
    <property type="protein sequence ID" value="RZC18413.1"/>
    <property type="molecule type" value="Genomic_DNA"/>
</dbReference>
<reference evidence="4 5" key="1">
    <citation type="submission" date="2017-03" db="EMBL/GenBank/DDBJ databases">
        <title>Genome of the blue death feigning beetle - Asbolus verrucosus.</title>
        <authorList>
            <person name="Rider S.D."/>
        </authorList>
    </citation>
    <scope>NUCLEOTIDE SEQUENCE [LARGE SCALE GENOMIC DNA]</scope>
    <source>
        <strain evidence="4">Butters</strain>
        <tissue evidence="4">Head and leg muscle</tissue>
    </source>
</reference>
<dbReference type="Proteomes" id="UP000292052">
    <property type="component" value="Unassembled WGS sequence"/>
</dbReference>
<dbReference type="CDD" id="cd17714">
    <property type="entry name" value="BRCT_PAXIP1_rpt1"/>
    <property type="match status" value="1"/>
</dbReference>
<dbReference type="PANTHER" id="PTHR13561">
    <property type="entry name" value="DNA REPLICATION REGULATOR DPB11-RELATED"/>
    <property type="match status" value="1"/>
</dbReference>
<feature type="region of interest" description="Disordered" evidence="2">
    <location>
        <begin position="357"/>
        <end position="398"/>
    </location>
</feature>
<evidence type="ECO:0000259" key="3">
    <source>
        <dbReference type="PROSITE" id="PS50172"/>
    </source>
</evidence>
<evidence type="ECO:0000313" key="5">
    <source>
        <dbReference type="Proteomes" id="UP000292052"/>
    </source>
</evidence>
<dbReference type="GO" id="GO:0007095">
    <property type="term" value="P:mitotic G2 DNA damage checkpoint signaling"/>
    <property type="evidence" value="ECO:0007669"/>
    <property type="project" value="TreeGrafter"/>
</dbReference>
<sequence length="398" mass="44205">MAQSGENLNNLEVTDDIFHNIKFFVSGEIPEKVVDLLKRGGAERLNYFSDYVTHLICGENPEENDISDANDLYEIPAVTPSWIFMCIKLKKLINTKPYIYNLQKLFSNLVFCLSKPGNDRDTLWAIITYHGGVVQLHFDNKCTHLVTTDTNTAKYEKAFNLGPERITIVTPDWIIESVKTNSLAQADLFHPKLIQWPKVVKHESTTAITGFEPEKVEPVEKPNDSPVTDSTQALLDKLKQRMPWNQPQATTIADIVPPNVVAPSFLNKNQQNQPQLVVNAKTKTALANMLSIRLQSGGANVGPGPEAIPEPSAAGTLRLMTAQHNAALNPNNRPQDLIALQQRRVINGPNGEIIRAPVPQPVPVTPQSEPPKLPFSPRATVPLQHRPGPFYGHNPNLK</sequence>
<feature type="non-terminal residue" evidence="4">
    <location>
        <position position="398"/>
    </location>
</feature>
<evidence type="ECO:0000256" key="2">
    <source>
        <dbReference type="SAM" id="MobiDB-lite"/>
    </source>
</evidence>
<dbReference type="CDD" id="cd17710">
    <property type="entry name" value="BRCT_PAXIP1_rpt2"/>
    <property type="match status" value="1"/>
</dbReference>
<feature type="domain" description="BRCT" evidence="3">
    <location>
        <begin position="101"/>
        <end position="191"/>
    </location>
</feature>
<dbReference type="PANTHER" id="PTHR13561:SF20">
    <property type="entry name" value="DNA TOPOISOMERASE 2-BINDING PROTEIN 1"/>
    <property type="match status" value="1"/>
</dbReference>
<dbReference type="Pfam" id="PF00533">
    <property type="entry name" value="BRCT"/>
    <property type="match status" value="2"/>
</dbReference>
<dbReference type="AlphaFoldDB" id="A0A482VG86"/>
<keyword evidence="5" id="KW-1185">Reference proteome</keyword>
<comment type="caution">
    <text evidence="4">The sequence shown here is derived from an EMBL/GenBank/DDBJ whole genome shotgun (WGS) entry which is preliminary data.</text>
</comment>
<gene>
    <name evidence="4" type="ORF">BDFB_006782</name>
</gene>
<accession>A0A482VG86</accession>
<proteinExistence type="predicted"/>
<name>A0A482VG86_ASBVE</name>
<dbReference type="InterPro" id="IPR001357">
    <property type="entry name" value="BRCT_dom"/>
</dbReference>
<dbReference type="PROSITE" id="PS50172">
    <property type="entry name" value="BRCT"/>
    <property type="match status" value="2"/>
</dbReference>
<dbReference type="STRING" id="1661398.A0A482VG86"/>
<dbReference type="Gene3D" id="3.40.50.10190">
    <property type="entry name" value="BRCT domain"/>
    <property type="match status" value="2"/>
</dbReference>
<dbReference type="OrthoDB" id="342264at2759"/>
<protein>
    <submittedName>
        <fullName evidence="4">PAX-interacting protein 1</fullName>
    </submittedName>
</protein>
<organism evidence="4 5">
    <name type="scientific">Asbolus verrucosus</name>
    <name type="common">Desert ironclad beetle</name>
    <dbReference type="NCBI Taxonomy" id="1661398"/>
    <lineage>
        <taxon>Eukaryota</taxon>
        <taxon>Metazoa</taxon>
        <taxon>Ecdysozoa</taxon>
        <taxon>Arthropoda</taxon>
        <taxon>Hexapoda</taxon>
        <taxon>Insecta</taxon>
        <taxon>Pterygota</taxon>
        <taxon>Neoptera</taxon>
        <taxon>Endopterygota</taxon>
        <taxon>Coleoptera</taxon>
        <taxon>Polyphaga</taxon>
        <taxon>Cucujiformia</taxon>
        <taxon>Tenebrionidae</taxon>
        <taxon>Pimeliinae</taxon>
        <taxon>Asbolus</taxon>
    </lineage>
</organism>